<evidence type="ECO:0000313" key="2">
    <source>
        <dbReference type="EMBL" id="GFN03630.1"/>
    </source>
</evidence>
<dbReference type="Proteomes" id="UP000498740">
    <property type="component" value="Unassembled WGS sequence"/>
</dbReference>
<accession>A0A7J0CMA2</accession>
<gene>
    <name evidence="2" type="ORF">Smic_21860</name>
</gene>
<proteinExistence type="predicted"/>
<evidence type="ECO:0000313" key="3">
    <source>
        <dbReference type="Proteomes" id="UP000498740"/>
    </source>
</evidence>
<feature type="compositionally biased region" description="Acidic residues" evidence="1">
    <location>
        <begin position="19"/>
        <end position="31"/>
    </location>
</feature>
<feature type="compositionally biased region" description="Basic residues" evidence="1">
    <location>
        <begin position="101"/>
        <end position="110"/>
    </location>
</feature>
<reference evidence="2 3" key="1">
    <citation type="submission" date="2020-05" db="EMBL/GenBank/DDBJ databases">
        <title>Whole genome shotgun sequence of Streptomyces microflavus NBRC 13062.</title>
        <authorList>
            <person name="Komaki H."/>
            <person name="Tamura T."/>
        </authorList>
    </citation>
    <scope>NUCLEOTIDE SEQUENCE [LARGE SCALE GENOMIC DNA]</scope>
    <source>
        <strain evidence="2 3">NBRC 13062</strain>
    </source>
</reference>
<evidence type="ECO:0000256" key="1">
    <source>
        <dbReference type="SAM" id="MobiDB-lite"/>
    </source>
</evidence>
<organism evidence="2 3">
    <name type="scientific">Streptomyces microflavus</name>
    <name type="common">Streptomyces lipmanii</name>
    <dbReference type="NCBI Taxonomy" id="1919"/>
    <lineage>
        <taxon>Bacteria</taxon>
        <taxon>Bacillati</taxon>
        <taxon>Actinomycetota</taxon>
        <taxon>Actinomycetes</taxon>
        <taxon>Kitasatosporales</taxon>
        <taxon>Streptomycetaceae</taxon>
        <taxon>Streptomyces</taxon>
    </lineage>
</organism>
<protein>
    <submittedName>
        <fullName evidence="2">Uncharacterized protein</fullName>
    </submittedName>
</protein>
<name>A0A7J0CMA2_STRMI</name>
<dbReference type="EMBL" id="BLWD01000001">
    <property type="protein sequence ID" value="GFN03630.1"/>
    <property type="molecule type" value="Genomic_DNA"/>
</dbReference>
<comment type="caution">
    <text evidence="2">The sequence shown here is derived from an EMBL/GenBank/DDBJ whole genome shotgun (WGS) entry which is preliminary data.</text>
</comment>
<dbReference type="AlphaFoldDB" id="A0A7J0CMA2"/>
<sequence>MESPTAATDPGFGFQPEAADAEGDGDTEGEEAAGAFRDTPSPESPLLHPASAATPTKESADSAAPAVRIRGRVARSGILRSPPVNLWSMPLAMPRASPRSPGRRRARPAG</sequence>
<feature type="region of interest" description="Disordered" evidence="1">
    <location>
        <begin position="1"/>
        <end position="110"/>
    </location>
</feature>